<name>A0AAD4HV02_9PEZI</name>
<evidence type="ECO:0000313" key="2">
    <source>
        <dbReference type="EMBL" id="KAG7287629.1"/>
    </source>
</evidence>
<dbReference type="Proteomes" id="UP001197093">
    <property type="component" value="Unassembled WGS sequence"/>
</dbReference>
<feature type="coiled-coil region" evidence="1">
    <location>
        <begin position="235"/>
        <end position="365"/>
    </location>
</feature>
<keyword evidence="3" id="KW-1185">Reference proteome</keyword>
<comment type="caution">
    <text evidence="2">The sequence shown here is derived from an EMBL/GenBank/DDBJ whole genome shotgun (WGS) entry which is preliminary data.</text>
</comment>
<dbReference type="PANTHER" id="PTHR33488:SF2">
    <property type="entry name" value="EARLY ENDOSOME ANTIGEN 1-LIKE"/>
    <property type="match status" value="1"/>
</dbReference>
<evidence type="ECO:0000313" key="3">
    <source>
        <dbReference type="Proteomes" id="UP001197093"/>
    </source>
</evidence>
<feature type="coiled-coil region" evidence="1">
    <location>
        <begin position="154"/>
        <end position="188"/>
    </location>
</feature>
<keyword evidence="1" id="KW-0175">Coiled coil</keyword>
<dbReference type="AlphaFoldDB" id="A0AAD4HV02"/>
<organism evidence="2 3">
    <name type="scientific">Staphylotrichum longicolle</name>
    <dbReference type="NCBI Taxonomy" id="669026"/>
    <lineage>
        <taxon>Eukaryota</taxon>
        <taxon>Fungi</taxon>
        <taxon>Dikarya</taxon>
        <taxon>Ascomycota</taxon>
        <taxon>Pezizomycotina</taxon>
        <taxon>Sordariomycetes</taxon>
        <taxon>Sordariomycetidae</taxon>
        <taxon>Sordariales</taxon>
        <taxon>Chaetomiaceae</taxon>
        <taxon>Staphylotrichum</taxon>
    </lineage>
</organism>
<reference evidence="2" key="1">
    <citation type="submission" date="2023-02" db="EMBL/GenBank/DDBJ databases">
        <authorList>
            <person name="Palmer J.M."/>
        </authorList>
    </citation>
    <scope>NUCLEOTIDE SEQUENCE</scope>
    <source>
        <strain evidence="2">FW57</strain>
    </source>
</reference>
<gene>
    <name evidence="2" type="ORF">NEMBOFW57_007142</name>
</gene>
<dbReference type="Gene3D" id="1.20.120.330">
    <property type="entry name" value="Nucleotidyltransferases domain 2"/>
    <property type="match status" value="1"/>
</dbReference>
<dbReference type="PANTHER" id="PTHR33488">
    <property type="entry name" value="ZGC:162509"/>
    <property type="match status" value="1"/>
</dbReference>
<proteinExistence type="predicted"/>
<protein>
    <submittedName>
        <fullName evidence="2">Uncharacterized protein</fullName>
    </submittedName>
</protein>
<dbReference type="EMBL" id="JAHCVI010000003">
    <property type="protein sequence ID" value="KAG7287629.1"/>
    <property type="molecule type" value="Genomic_DNA"/>
</dbReference>
<sequence>MAILLKAADMEAAAGLEIETQEISDKTGKVAGRLPDVGRLAFLDAQSGMTAIRSIALRMIEPEGSIAYILELLNDPEDAQYNLKPEIAAIKKTAQKCLENSQQINQKFRYWYLVIMHLKETSLSKKGDIVKEKETTNLKQKEEESKEQRFDKKKQALKERISLLKTTLDEIQRRVDKKEDEVQWLRHAPVQPEPSILEDIELVRRMIPQVEAPTINRGRVVGVKDFFFGQSNAHREEDEAILRKHEAKIERMRQEAMDMARAQRREKLEKAASELKQAKEEEAELVEELKTARKELSNSTDQLAEVSANLERAKSEFQRLKKKDLELEGILAILENSSRELGHLKEKIEKLVEFFQQMLVEIQDNVEIGLQDFLRPIENGIKEGKTPEQVEAIKVSDKSKRKIMSSALLMQGRFSAIMDISTAYIAVSRDYIRPAITEMEDLSAMSESEWAVQSKHFLTKCKTWTEDIETVTKKASDRVEVNAKMHMNALQARAIEAAEEV</sequence>
<accession>A0AAD4HV02</accession>
<evidence type="ECO:0000256" key="1">
    <source>
        <dbReference type="SAM" id="Coils"/>
    </source>
</evidence>